<dbReference type="Pfam" id="PF06459">
    <property type="entry name" value="RR_TM4-6"/>
    <property type="match status" value="1"/>
</dbReference>
<protein>
    <recommendedName>
        <fullName evidence="1">Ryanodine Receptor TM 4-6 domain-containing protein</fullName>
    </recommendedName>
</protein>
<proteinExistence type="predicted"/>
<name>A0A3P7JHY1_STRVU</name>
<dbReference type="Proteomes" id="UP000270094">
    <property type="component" value="Unassembled WGS sequence"/>
</dbReference>
<dbReference type="GO" id="GO:0005219">
    <property type="term" value="F:ryanodine-sensitive calcium-release channel activity"/>
    <property type="evidence" value="ECO:0007669"/>
    <property type="project" value="InterPro"/>
</dbReference>
<feature type="domain" description="Ryanodine Receptor TM 4-6" evidence="1">
    <location>
        <begin position="2"/>
        <end position="42"/>
    </location>
</feature>
<dbReference type="GO" id="GO:0006874">
    <property type="term" value="P:intracellular calcium ion homeostasis"/>
    <property type="evidence" value="ECO:0007669"/>
    <property type="project" value="InterPro"/>
</dbReference>
<keyword evidence="3" id="KW-1185">Reference proteome</keyword>
<dbReference type="GO" id="GO:0016020">
    <property type="term" value="C:membrane"/>
    <property type="evidence" value="ECO:0007669"/>
    <property type="project" value="InterPro"/>
</dbReference>
<gene>
    <name evidence="2" type="ORF">SVUK_LOCUS20228</name>
</gene>
<evidence type="ECO:0000313" key="3">
    <source>
        <dbReference type="Proteomes" id="UP000270094"/>
    </source>
</evidence>
<evidence type="ECO:0000313" key="2">
    <source>
        <dbReference type="EMBL" id="VDM85230.1"/>
    </source>
</evidence>
<dbReference type="EMBL" id="UYYB01137782">
    <property type="protein sequence ID" value="VDM85230.1"/>
    <property type="molecule type" value="Genomic_DNA"/>
</dbReference>
<organism evidence="2 3">
    <name type="scientific">Strongylus vulgaris</name>
    <name type="common">Blood worm</name>
    <dbReference type="NCBI Taxonomy" id="40348"/>
    <lineage>
        <taxon>Eukaryota</taxon>
        <taxon>Metazoa</taxon>
        <taxon>Ecdysozoa</taxon>
        <taxon>Nematoda</taxon>
        <taxon>Chromadorea</taxon>
        <taxon>Rhabditida</taxon>
        <taxon>Rhabditina</taxon>
        <taxon>Rhabditomorpha</taxon>
        <taxon>Strongyloidea</taxon>
        <taxon>Strongylidae</taxon>
        <taxon>Strongylus</taxon>
    </lineage>
</organism>
<dbReference type="OrthoDB" id="5872942at2759"/>
<reference evidence="2 3" key="1">
    <citation type="submission" date="2018-11" db="EMBL/GenBank/DDBJ databases">
        <authorList>
            <consortium name="Pathogen Informatics"/>
        </authorList>
    </citation>
    <scope>NUCLEOTIDE SEQUENCE [LARGE SCALE GENOMIC DNA]</scope>
</reference>
<sequence>MLARNFKPIEKTTLYLAFFINVILLFHRVDIRHADTSEVEEDDDTVETVYISGMMIPYIDYEITGWVLAQVNHCYPLFLRVFLL</sequence>
<dbReference type="AlphaFoldDB" id="A0A3P7JHY1"/>
<evidence type="ECO:0000259" key="1">
    <source>
        <dbReference type="Pfam" id="PF06459"/>
    </source>
</evidence>
<dbReference type="InterPro" id="IPR009460">
    <property type="entry name" value="Ryanrecept_TM4-6"/>
</dbReference>
<accession>A0A3P7JHY1</accession>